<evidence type="ECO:0008006" key="4">
    <source>
        <dbReference type="Google" id="ProtNLM"/>
    </source>
</evidence>
<proteinExistence type="predicted"/>
<gene>
    <name evidence="2" type="ORF">CJ192_04875</name>
</gene>
<dbReference type="AlphaFoldDB" id="A0A2N6UIE5"/>
<comment type="caution">
    <text evidence="2">The sequence shown here is derived from an EMBL/GenBank/DDBJ whole genome shotgun (WGS) entry which is preliminary data.</text>
</comment>
<evidence type="ECO:0000256" key="1">
    <source>
        <dbReference type="SAM" id="Coils"/>
    </source>
</evidence>
<keyword evidence="1" id="KW-0175">Coiled coil</keyword>
<dbReference type="GeneID" id="84578512"/>
<organism evidence="2 3">
    <name type="scientific">Anaerococcus hydrogenalis</name>
    <dbReference type="NCBI Taxonomy" id="33029"/>
    <lineage>
        <taxon>Bacteria</taxon>
        <taxon>Bacillati</taxon>
        <taxon>Bacillota</taxon>
        <taxon>Tissierellia</taxon>
        <taxon>Tissierellales</taxon>
        <taxon>Peptoniphilaceae</taxon>
        <taxon>Anaerococcus</taxon>
    </lineage>
</organism>
<feature type="coiled-coil region" evidence="1">
    <location>
        <begin position="33"/>
        <end position="67"/>
    </location>
</feature>
<reference evidence="2 3" key="1">
    <citation type="submission" date="2017-09" db="EMBL/GenBank/DDBJ databases">
        <title>Bacterial strain isolated from the female urinary microbiota.</title>
        <authorList>
            <person name="Thomas-White K."/>
            <person name="Kumar N."/>
            <person name="Forster S."/>
            <person name="Putonti C."/>
            <person name="Lawley T."/>
            <person name="Wolfe A.J."/>
        </authorList>
    </citation>
    <scope>NUCLEOTIDE SEQUENCE [LARGE SCALE GENOMIC DNA]</scope>
    <source>
        <strain evidence="2 3">UMB0204</strain>
    </source>
</reference>
<protein>
    <recommendedName>
        <fullName evidence="4">Phage scaffold protein</fullName>
    </recommendedName>
</protein>
<sequence length="160" mass="18398">MSEFKVIESQEEFDARIKDRIERAKEKAIEDYKTEIKKTIDDLKSENSSLKNEVAGYKESLEEVKGKDETIKGLNEKISAFERAEVKRNIALEYGLPFKLADKISGDDEDSMKKDAEVMAKYFSESKKSYEPPLKTYENKVDEKDQALKKLLDGLDLEGE</sequence>
<dbReference type="Proteomes" id="UP000235658">
    <property type="component" value="Unassembled WGS sequence"/>
</dbReference>
<accession>A0A2N6UIE5</accession>
<name>A0A2N6UIE5_9FIRM</name>
<evidence type="ECO:0000313" key="3">
    <source>
        <dbReference type="Proteomes" id="UP000235658"/>
    </source>
</evidence>
<dbReference type="RefSeq" id="WP_004817750.1">
    <property type="nucleotide sequence ID" value="NZ_PNHP01000003.1"/>
</dbReference>
<evidence type="ECO:0000313" key="2">
    <source>
        <dbReference type="EMBL" id="PMC81362.1"/>
    </source>
</evidence>
<dbReference type="EMBL" id="PNHP01000003">
    <property type="protein sequence ID" value="PMC81362.1"/>
    <property type="molecule type" value="Genomic_DNA"/>
</dbReference>